<feature type="binding site" evidence="6">
    <location>
        <position position="35"/>
    </location>
    <ligand>
        <name>ATP</name>
        <dbReference type="ChEBI" id="CHEBI:30616"/>
    </ligand>
</feature>
<dbReference type="GO" id="GO:0004703">
    <property type="term" value="F:G protein-coupled receptor kinase activity"/>
    <property type="evidence" value="ECO:0007669"/>
    <property type="project" value="TreeGrafter"/>
</dbReference>
<keyword evidence="5 6" id="KW-0067">ATP-binding</keyword>
<organism evidence="10 11">
    <name type="scientific">Caulochytrium protostelioides</name>
    <dbReference type="NCBI Taxonomy" id="1555241"/>
    <lineage>
        <taxon>Eukaryota</taxon>
        <taxon>Fungi</taxon>
        <taxon>Fungi incertae sedis</taxon>
        <taxon>Chytridiomycota</taxon>
        <taxon>Chytridiomycota incertae sedis</taxon>
        <taxon>Chytridiomycetes</taxon>
        <taxon>Caulochytriales</taxon>
        <taxon>Caulochytriaceae</taxon>
        <taxon>Caulochytrium</taxon>
    </lineage>
</organism>
<dbReference type="GO" id="GO:0005524">
    <property type="term" value="F:ATP binding"/>
    <property type="evidence" value="ECO:0007669"/>
    <property type="project" value="UniProtKB-UniRule"/>
</dbReference>
<dbReference type="PROSITE" id="PS50011">
    <property type="entry name" value="PROTEIN_KINASE_DOM"/>
    <property type="match status" value="1"/>
</dbReference>
<keyword evidence="11" id="KW-1185">Reference proteome</keyword>
<evidence type="ECO:0000256" key="5">
    <source>
        <dbReference type="ARBA" id="ARBA00022840"/>
    </source>
</evidence>
<dbReference type="Gene3D" id="1.10.510.10">
    <property type="entry name" value="Transferase(Phosphotransferase) domain 1"/>
    <property type="match status" value="1"/>
</dbReference>
<dbReference type="Gene3D" id="3.30.200.20">
    <property type="entry name" value="Phosphorylase Kinase, domain 1"/>
    <property type="match status" value="1"/>
</dbReference>
<evidence type="ECO:0000256" key="3">
    <source>
        <dbReference type="ARBA" id="ARBA00022741"/>
    </source>
</evidence>
<dbReference type="InterPro" id="IPR000719">
    <property type="entry name" value="Prot_kinase_dom"/>
</dbReference>
<feature type="non-terminal residue" evidence="10">
    <location>
        <position position="319"/>
    </location>
</feature>
<dbReference type="PROSITE" id="PS00107">
    <property type="entry name" value="PROTEIN_KINASE_ATP"/>
    <property type="match status" value="1"/>
</dbReference>
<evidence type="ECO:0000259" key="9">
    <source>
        <dbReference type="PROSITE" id="PS51285"/>
    </source>
</evidence>
<evidence type="ECO:0000256" key="2">
    <source>
        <dbReference type="ARBA" id="ARBA00022679"/>
    </source>
</evidence>
<dbReference type="STRING" id="1555241.A0A4P9X0G1"/>
<gene>
    <name evidence="10" type="ORF">CXG81DRAFT_6099</name>
</gene>
<keyword evidence="3 6" id="KW-0547">Nucleotide-binding</keyword>
<dbReference type="Pfam" id="PF00069">
    <property type="entry name" value="Pkinase"/>
    <property type="match status" value="1"/>
</dbReference>
<feature type="domain" description="AGC-kinase C-terminal" evidence="9">
    <location>
        <begin position="272"/>
        <end position="319"/>
    </location>
</feature>
<dbReference type="InterPro" id="IPR017441">
    <property type="entry name" value="Protein_kinase_ATP_BS"/>
</dbReference>
<dbReference type="PROSITE" id="PS51285">
    <property type="entry name" value="AGC_KINASE_CTER"/>
    <property type="match status" value="1"/>
</dbReference>
<protein>
    <recommendedName>
        <fullName evidence="12">Kinase-like protein</fullName>
    </recommendedName>
</protein>
<feature type="domain" description="Protein kinase" evidence="8">
    <location>
        <begin position="6"/>
        <end position="271"/>
    </location>
</feature>
<keyword evidence="4" id="KW-0418">Kinase</keyword>
<evidence type="ECO:0000256" key="7">
    <source>
        <dbReference type="RuleBase" id="RU000304"/>
    </source>
</evidence>
<dbReference type="InterPro" id="IPR008271">
    <property type="entry name" value="Ser/Thr_kinase_AS"/>
</dbReference>
<dbReference type="GO" id="GO:0007186">
    <property type="term" value="P:G protein-coupled receptor signaling pathway"/>
    <property type="evidence" value="ECO:0007669"/>
    <property type="project" value="TreeGrafter"/>
</dbReference>
<feature type="non-terminal residue" evidence="10">
    <location>
        <position position="1"/>
    </location>
</feature>
<evidence type="ECO:0008006" key="12">
    <source>
        <dbReference type="Google" id="ProtNLM"/>
    </source>
</evidence>
<dbReference type="PANTHER" id="PTHR24355:SF30">
    <property type="entry name" value="SERINE_THREONINE-PROTEIN KINASE 32B ISOFORM X1"/>
    <property type="match status" value="1"/>
</dbReference>
<dbReference type="SMART" id="SM00220">
    <property type="entry name" value="S_TKc"/>
    <property type="match status" value="1"/>
</dbReference>
<evidence type="ECO:0000259" key="8">
    <source>
        <dbReference type="PROSITE" id="PS50011"/>
    </source>
</evidence>
<evidence type="ECO:0000256" key="1">
    <source>
        <dbReference type="ARBA" id="ARBA00022527"/>
    </source>
</evidence>
<evidence type="ECO:0000313" key="10">
    <source>
        <dbReference type="EMBL" id="RKO99339.1"/>
    </source>
</evidence>
<dbReference type="EMBL" id="ML014294">
    <property type="protein sequence ID" value="RKO99339.1"/>
    <property type="molecule type" value="Genomic_DNA"/>
</dbReference>
<dbReference type="AlphaFoldDB" id="A0A4P9X0G1"/>
<proteinExistence type="inferred from homology"/>
<evidence type="ECO:0000256" key="4">
    <source>
        <dbReference type="ARBA" id="ARBA00022777"/>
    </source>
</evidence>
<evidence type="ECO:0000313" key="11">
    <source>
        <dbReference type="Proteomes" id="UP000274922"/>
    </source>
</evidence>
<name>A0A4P9X0G1_9FUNG</name>
<dbReference type="PANTHER" id="PTHR24355">
    <property type="entry name" value="G PROTEIN-COUPLED RECEPTOR KINASE/RIBOSOMAL PROTEIN S6 KINASE"/>
    <property type="match status" value="1"/>
</dbReference>
<dbReference type="GO" id="GO:0001664">
    <property type="term" value="F:G protein-coupled receptor binding"/>
    <property type="evidence" value="ECO:0007669"/>
    <property type="project" value="TreeGrafter"/>
</dbReference>
<keyword evidence="1 7" id="KW-0723">Serine/threonine-protein kinase</keyword>
<dbReference type="Proteomes" id="UP000274922">
    <property type="component" value="Unassembled WGS sequence"/>
</dbReference>
<keyword evidence="2" id="KW-0808">Transferase</keyword>
<dbReference type="SUPFAM" id="SSF56112">
    <property type="entry name" value="Protein kinase-like (PK-like)"/>
    <property type="match status" value="1"/>
</dbReference>
<comment type="similarity">
    <text evidence="7">Belongs to the protein kinase superfamily.</text>
</comment>
<dbReference type="OrthoDB" id="354826at2759"/>
<dbReference type="InterPro" id="IPR000961">
    <property type="entry name" value="AGC-kinase_C"/>
</dbReference>
<dbReference type="InterPro" id="IPR011009">
    <property type="entry name" value="Kinase-like_dom_sf"/>
</dbReference>
<reference evidence="11" key="1">
    <citation type="journal article" date="2018" name="Nat. Microbiol.">
        <title>Leveraging single-cell genomics to expand the fungal tree of life.</title>
        <authorList>
            <person name="Ahrendt S.R."/>
            <person name="Quandt C.A."/>
            <person name="Ciobanu D."/>
            <person name="Clum A."/>
            <person name="Salamov A."/>
            <person name="Andreopoulos B."/>
            <person name="Cheng J.F."/>
            <person name="Woyke T."/>
            <person name="Pelin A."/>
            <person name="Henrissat B."/>
            <person name="Reynolds N.K."/>
            <person name="Benny G.L."/>
            <person name="Smith M.E."/>
            <person name="James T.Y."/>
            <person name="Grigoriev I.V."/>
        </authorList>
    </citation>
    <scope>NUCLEOTIDE SEQUENCE [LARGE SCALE GENOMIC DNA]</scope>
    <source>
        <strain evidence="11">ATCC 52028</strain>
    </source>
</reference>
<dbReference type="GO" id="GO:0009966">
    <property type="term" value="P:regulation of signal transduction"/>
    <property type="evidence" value="ECO:0007669"/>
    <property type="project" value="TreeGrafter"/>
</dbReference>
<sequence length="319" mass="37279">VDLNRFSLRKCVGRGAFGKVRIVQHKESRIQYALKYIDKQQCIRQRAVGNILRERDMLIRARNPYVVNLRYSFQDDTSLFMVLDLMLGGSLLFQLDLHGGFEEAAVRHIAAELFLALDYLHSIGIVHRDIKPDNLLLDLDGHVHLTDFNVAADFRHRCVMVSHSGTASYMAPEIWTGKGYTWTCDLWSLGMILYEFTYGRLPFRRRKRSDLMHDVFYAPIVYHERNLIKRWPVNVQSDGIALIQSLLERDFTKRFGCSAPYLKAVKQHPWFKDMDWEGLQHKRIPGVFKPDRNKVNFDGTFDLEDQLFADKPLAYKPRK</sequence>
<dbReference type="PROSITE" id="PS00108">
    <property type="entry name" value="PROTEIN_KINASE_ST"/>
    <property type="match status" value="1"/>
</dbReference>
<evidence type="ECO:0000256" key="6">
    <source>
        <dbReference type="PROSITE-ProRule" id="PRU10141"/>
    </source>
</evidence>
<accession>A0A4P9X0G1</accession>